<accession>A0A1T5C669</accession>
<dbReference type="STRING" id="651661.SAMN05660293_00927"/>
<dbReference type="Gene3D" id="3.40.50.150">
    <property type="entry name" value="Vaccinia Virus protein VP39"/>
    <property type="match status" value="1"/>
</dbReference>
<dbReference type="RefSeq" id="WP_082213451.1">
    <property type="nucleotide sequence ID" value="NZ_FUZA01000001.1"/>
</dbReference>
<evidence type="ECO:0000259" key="2">
    <source>
        <dbReference type="Pfam" id="PF22013"/>
    </source>
</evidence>
<dbReference type="EMBL" id="FUZA01000001">
    <property type="protein sequence ID" value="SKB54839.1"/>
    <property type="molecule type" value="Genomic_DNA"/>
</dbReference>
<evidence type="ECO:0000313" key="4">
    <source>
        <dbReference type="Proteomes" id="UP000190897"/>
    </source>
</evidence>
<dbReference type="InterPro" id="IPR054168">
    <property type="entry name" value="PG_1098_Fer"/>
</dbReference>
<feature type="domain" description="PG-1098 ferredoxin-like" evidence="2">
    <location>
        <begin position="291"/>
        <end position="334"/>
    </location>
</feature>
<evidence type="ECO:0000313" key="3">
    <source>
        <dbReference type="EMBL" id="SKB54839.1"/>
    </source>
</evidence>
<dbReference type="Proteomes" id="UP000190897">
    <property type="component" value="Unassembled WGS sequence"/>
</dbReference>
<gene>
    <name evidence="3" type="ORF">SAMN05660293_00927</name>
</gene>
<organism evidence="3 4">
    <name type="scientific">Dyadobacter psychrophilus</name>
    <dbReference type="NCBI Taxonomy" id="651661"/>
    <lineage>
        <taxon>Bacteria</taxon>
        <taxon>Pseudomonadati</taxon>
        <taxon>Bacteroidota</taxon>
        <taxon>Cytophagia</taxon>
        <taxon>Cytophagales</taxon>
        <taxon>Spirosomataceae</taxon>
        <taxon>Dyadobacter</taxon>
    </lineage>
</organism>
<dbReference type="Gene3D" id="1.10.10.1110">
    <property type="entry name" value="Methyltransferase PG1098, N-terminal domain"/>
    <property type="match status" value="1"/>
</dbReference>
<dbReference type="AlphaFoldDB" id="A0A1T5C669"/>
<dbReference type="OrthoDB" id="1000417at2"/>
<dbReference type="InterPro" id="IPR041497">
    <property type="entry name" value="Thump-like"/>
</dbReference>
<keyword evidence="4" id="KW-1185">Reference proteome</keyword>
<name>A0A1T5C669_9BACT</name>
<evidence type="ECO:0000259" key="1">
    <source>
        <dbReference type="Pfam" id="PF18096"/>
    </source>
</evidence>
<proteinExistence type="predicted"/>
<protein>
    <submittedName>
        <fullName evidence="3">Uncharacterized protein</fullName>
    </submittedName>
</protein>
<feature type="domain" description="THUMP-like" evidence="1">
    <location>
        <begin position="335"/>
        <end position="405"/>
    </location>
</feature>
<dbReference type="InterPro" id="IPR029063">
    <property type="entry name" value="SAM-dependent_MTases_sf"/>
</dbReference>
<dbReference type="SUPFAM" id="SSF53335">
    <property type="entry name" value="S-adenosyl-L-methionine-dependent methyltransferases"/>
    <property type="match status" value="1"/>
</dbReference>
<sequence length="408" mass="45981">MKEHTSPTIEAEAGFTQAEIAFIQAHLQDDVSNLMLRGKQFKGFNIKKLAEQIQSRQKAIKKLPEWSTNPELIFPPALSVEQSSSEATARYKATLMSGHQLIDITGGMGVDCYYMRANFQHVQYFEQQPVVAEAAKFNFQKLGAGNIRVHTADSIETLKTEPYNADWIYADPARRNANREKVVLLSDCTPDIVEHLSILFERAPNILLKTSPLLDIDLAAKSLRNLKEVHVIGYEGECKELLFVLKKDWISDTFEIKVRIINRSGETKNLLELTRESEQLADVRYSTPLKYLYEPHAAVLKAGAFRTICSTFSLSKLAINSQLYTSEHLLNGFPGRVFEVVAVCKPAIREIKKIIGGDKANLTVRNFPASSEDLRKKLKLKDGGLFYLFATTLADNTKVMIVTKKPER</sequence>
<reference evidence="4" key="1">
    <citation type="submission" date="2017-02" db="EMBL/GenBank/DDBJ databases">
        <authorList>
            <person name="Varghese N."/>
            <person name="Submissions S."/>
        </authorList>
    </citation>
    <scope>NUCLEOTIDE SEQUENCE [LARGE SCALE GENOMIC DNA]</scope>
    <source>
        <strain evidence="4">DSM 22270</strain>
    </source>
</reference>
<dbReference type="Pfam" id="PF22013">
    <property type="entry name" value="PG_1098_Fer"/>
    <property type="match status" value="1"/>
</dbReference>
<dbReference type="Pfam" id="PF18096">
    <property type="entry name" value="Thump_like"/>
    <property type="match status" value="1"/>
</dbReference>